<evidence type="ECO:0000256" key="1">
    <source>
        <dbReference type="ARBA" id="ARBA00008558"/>
    </source>
</evidence>
<protein>
    <submittedName>
        <fullName evidence="3">AGE family epimerase/isomerase</fullName>
    </submittedName>
</protein>
<dbReference type="Gene3D" id="1.50.10.10">
    <property type="match status" value="1"/>
</dbReference>
<organism evidence="3 4">
    <name type="scientific">Paracoccus fistulariae</name>
    <dbReference type="NCBI Taxonomy" id="658446"/>
    <lineage>
        <taxon>Bacteria</taxon>
        <taxon>Pseudomonadati</taxon>
        <taxon>Pseudomonadota</taxon>
        <taxon>Alphaproteobacteria</taxon>
        <taxon>Rhodobacterales</taxon>
        <taxon>Paracoccaceae</taxon>
        <taxon>Paracoccus</taxon>
    </lineage>
</organism>
<dbReference type="RefSeq" id="WP_271883673.1">
    <property type="nucleotide sequence ID" value="NZ_CP067136.1"/>
</dbReference>
<dbReference type="InterPro" id="IPR010819">
    <property type="entry name" value="AGE/CE"/>
</dbReference>
<dbReference type="SUPFAM" id="SSF48208">
    <property type="entry name" value="Six-hairpin glycosidases"/>
    <property type="match status" value="1"/>
</dbReference>
<name>A0ABY7SKJ8_9RHOB</name>
<comment type="similarity">
    <text evidence="1">Belongs to the N-acylglucosamine 2-epimerase family.</text>
</comment>
<accession>A0ABY7SKJ8</accession>
<dbReference type="Pfam" id="PF07221">
    <property type="entry name" value="GlcNAc_2-epim"/>
    <property type="match status" value="1"/>
</dbReference>
<keyword evidence="4" id="KW-1185">Reference proteome</keyword>
<evidence type="ECO:0000256" key="2">
    <source>
        <dbReference type="ARBA" id="ARBA00023235"/>
    </source>
</evidence>
<dbReference type="PANTHER" id="PTHR15108">
    <property type="entry name" value="N-ACYLGLUCOSAMINE-2-EPIMERASE"/>
    <property type="match status" value="1"/>
</dbReference>
<evidence type="ECO:0000313" key="3">
    <source>
        <dbReference type="EMBL" id="WCR07073.1"/>
    </source>
</evidence>
<keyword evidence="2" id="KW-0413">Isomerase</keyword>
<evidence type="ECO:0000313" key="4">
    <source>
        <dbReference type="Proteomes" id="UP001219349"/>
    </source>
</evidence>
<dbReference type="Proteomes" id="UP001219349">
    <property type="component" value="Chromosome"/>
</dbReference>
<gene>
    <name evidence="3" type="ORF">JHX87_16685</name>
</gene>
<dbReference type="InterPro" id="IPR008928">
    <property type="entry name" value="6-hairpin_glycosidase_sf"/>
</dbReference>
<dbReference type="EMBL" id="CP067136">
    <property type="protein sequence ID" value="WCR07073.1"/>
    <property type="molecule type" value="Genomic_DNA"/>
</dbReference>
<dbReference type="InterPro" id="IPR012341">
    <property type="entry name" value="6hp_glycosidase-like_sf"/>
</dbReference>
<proteinExistence type="inferred from homology"/>
<sequence>MTEDRFRWNTAAHRDWMLADARRQFAFFAPSLNPSGGFDYLDDDGRSLPGQPRELHATGRMVHAFALGHAAGLVSDGRVVDHGMQTLWRHHRDAGQGGYLWSFDASGQVVRGDKLAYGHAFVLLAAASAKLIGHPDADRLLDDIRQVIEDRFWDADHRRMREEYARDWSEISDYRGMNANMHSVEAFLVAYEATADRLFLDRALDMIRFFIGKMAFSHQWRVPEHYDLSWQVDTDYEGDPMFRPAGRTPGHWFEWARLCLQAWDLDGRRDPAIRDWARALCDRADRDGWCDADGGGLLYTVDAEGRPLRENRYWWPVAEAIAAIATLQKLGEDHGAAYARYLRCAEAKFIDLDRGGWYPDADRQGTQFTGKPDIYHAVQAVLYPLSPAVSRLSDALAADLAQGAGR</sequence>
<reference evidence="3 4" key="1">
    <citation type="submission" date="2021-01" db="EMBL/GenBank/DDBJ databases">
        <title>Biogeographic distribution of Paracoccus.</title>
        <authorList>
            <person name="Hollensteiner J."/>
            <person name="Leineberger J."/>
            <person name="Brinkhoff T."/>
            <person name="Daniel R."/>
        </authorList>
    </citation>
    <scope>NUCLEOTIDE SEQUENCE [LARGE SCALE GENOMIC DNA]</scope>
    <source>
        <strain evidence="3 4">KCTC 22803</strain>
    </source>
</reference>